<reference evidence="1 2" key="1">
    <citation type="submission" date="2017-07" db="EMBL/GenBank/DDBJ databases">
        <title>Virgibacillus sp. LM2416.</title>
        <authorList>
            <person name="Tak E.J."/>
            <person name="Bae J.-W."/>
        </authorList>
    </citation>
    <scope>NUCLEOTIDE SEQUENCE [LARGE SCALE GENOMIC DNA]</scope>
    <source>
        <strain evidence="1 2">LM2416</strain>
    </source>
</reference>
<organism evidence="1 2">
    <name type="scientific">Virgibacillus phasianinus</name>
    <dbReference type="NCBI Taxonomy" id="2017483"/>
    <lineage>
        <taxon>Bacteria</taxon>
        <taxon>Bacillati</taxon>
        <taxon>Bacillota</taxon>
        <taxon>Bacilli</taxon>
        <taxon>Bacillales</taxon>
        <taxon>Bacillaceae</taxon>
        <taxon>Virgibacillus</taxon>
    </lineage>
</organism>
<evidence type="ECO:0000313" key="2">
    <source>
        <dbReference type="Proteomes" id="UP000198312"/>
    </source>
</evidence>
<dbReference type="OrthoDB" id="1399160at2"/>
<gene>
    <name evidence="1" type="ORF">CFK37_03670</name>
</gene>
<proteinExistence type="predicted"/>
<name>A0A220U0A3_9BACI</name>
<keyword evidence="2" id="KW-1185">Reference proteome</keyword>
<dbReference type="InterPro" id="IPR007253">
    <property type="entry name" value="Cell_wall-bd_2"/>
</dbReference>
<dbReference type="Pfam" id="PF04122">
    <property type="entry name" value="CW_binding_2"/>
    <property type="match status" value="1"/>
</dbReference>
<protein>
    <recommendedName>
        <fullName evidence="3">Cell wall-binding repeat-containing protein</fullName>
    </recommendedName>
</protein>
<sequence>MDVNFNTVDTTRIYAEDPFVFSTKVSQLVYPSKNIFWRPPTVILVPADIFHFSYIGVPLIHHPIGASFLLTHKERLLKETFEEIIRLAPTGENVPAQVILVGPIGEGVESELKKHGFSTLRLGSGDVFQTAAEVAEFRLVTIPPEGELGKQHLIVASVDDGAEALPALYYTAHTGIPILFVYRNALPKETRRILERFSNRNVTLFGSGRSISKSVEREIESIVENVDRIDAETPAKLSVEFAMRPSSENQIGWGRNKRRGDAFSFGTVSSWQKTVAGVLLGHIGKHTPLLLIKSSDVPWVVKTYLLKLNPVLTEPPKPPFMHGFILGDFDDISQLTQVSLEEHLIKEAGD</sequence>
<dbReference type="Proteomes" id="UP000198312">
    <property type="component" value="Chromosome"/>
</dbReference>
<dbReference type="EMBL" id="CP022315">
    <property type="protein sequence ID" value="ASK61333.1"/>
    <property type="molecule type" value="Genomic_DNA"/>
</dbReference>
<evidence type="ECO:0000313" key="1">
    <source>
        <dbReference type="EMBL" id="ASK61333.1"/>
    </source>
</evidence>
<dbReference type="KEGG" id="vil:CFK37_03670"/>
<evidence type="ECO:0008006" key="3">
    <source>
        <dbReference type="Google" id="ProtNLM"/>
    </source>
</evidence>
<accession>A0A220U0A3</accession>
<dbReference type="RefSeq" id="WP_089060610.1">
    <property type="nucleotide sequence ID" value="NZ_CP022315.1"/>
</dbReference>
<dbReference type="AlphaFoldDB" id="A0A220U0A3"/>